<name>A0ABS2CAX1_9NEIS</name>
<organism evidence="3 4">
    <name type="scientific">Deefgea chitinilytica</name>
    <dbReference type="NCBI Taxonomy" id="570276"/>
    <lineage>
        <taxon>Bacteria</taxon>
        <taxon>Pseudomonadati</taxon>
        <taxon>Pseudomonadota</taxon>
        <taxon>Betaproteobacteria</taxon>
        <taxon>Neisseriales</taxon>
        <taxon>Chitinibacteraceae</taxon>
        <taxon>Deefgea</taxon>
    </lineage>
</organism>
<dbReference type="EMBL" id="WOFE01000002">
    <property type="protein sequence ID" value="MBM5571294.1"/>
    <property type="molecule type" value="Genomic_DNA"/>
</dbReference>
<reference evidence="3 4" key="1">
    <citation type="submission" date="2019-11" db="EMBL/GenBank/DDBJ databases">
        <title>Novel Deefgea species.</title>
        <authorList>
            <person name="Han J.-H."/>
        </authorList>
    </citation>
    <scope>NUCLEOTIDE SEQUENCE [LARGE SCALE GENOMIC DNA]</scope>
    <source>
        <strain evidence="3 4">LMG 24817</strain>
    </source>
</reference>
<protein>
    <submittedName>
        <fullName evidence="3">Copper uptake system-associated protein</fullName>
    </submittedName>
</protein>
<evidence type="ECO:0000313" key="3">
    <source>
        <dbReference type="EMBL" id="MBM5571294.1"/>
    </source>
</evidence>
<accession>A0ABS2CAX1</accession>
<evidence type="ECO:0000256" key="2">
    <source>
        <dbReference type="SAM" id="SignalP"/>
    </source>
</evidence>
<comment type="caution">
    <text evidence="3">The sequence shown here is derived from an EMBL/GenBank/DDBJ whole genome shotgun (WGS) entry which is preliminary data.</text>
</comment>
<keyword evidence="4" id="KW-1185">Reference proteome</keyword>
<gene>
    <name evidence="3" type="ORF">GM173_06830</name>
</gene>
<sequence>MKRAIIILSLAFASLITPAWADDQSDITASMKAVWDKPDNPLTVKPVIIADDFAIAGWLQGEKGGRALLKKGPHGWQTQLCAGEITSHLLQQAGVPTATAKQLLVQQSAAEKKLSKTDVAQLSSFVGVVKMNEGKGHHHGHEQHHPASTTQHH</sequence>
<dbReference type="Proteomes" id="UP001195660">
    <property type="component" value="Unassembled WGS sequence"/>
</dbReference>
<feature type="signal peptide" evidence="2">
    <location>
        <begin position="1"/>
        <end position="21"/>
    </location>
</feature>
<dbReference type="RefSeq" id="WP_203570616.1">
    <property type="nucleotide sequence ID" value="NZ_WOFE01000002.1"/>
</dbReference>
<feature type="chain" id="PRO_5046542979" evidence="2">
    <location>
        <begin position="22"/>
        <end position="153"/>
    </location>
</feature>
<proteinExistence type="predicted"/>
<evidence type="ECO:0000313" key="4">
    <source>
        <dbReference type="Proteomes" id="UP001195660"/>
    </source>
</evidence>
<evidence type="ECO:0000256" key="1">
    <source>
        <dbReference type="SAM" id="MobiDB-lite"/>
    </source>
</evidence>
<dbReference type="NCBIfam" id="NF033672">
    <property type="entry name" value="mbn_chaper_assoc"/>
    <property type="match status" value="1"/>
</dbReference>
<keyword evidence="2" id="KW-0732">Signal</keyword>
<feature type="region of interest" description="Disordered" evidence="1">
    <location>
        <begin position="133"/>
        <end position="153"/>
    </location>
</feature>